<sequence length="156" mass="18344">MRDLNHRNALLVQKLGDAERRCEDGNQSKRMLTQQIAAFQRAEGEWSKLEREMRDELVVLRRERLVLTNEVEELKRKLVRVEVEKKELDGFRARLDREVASLKKHVEALEEEKTRTEIAVRNTLSERKAIDKSLAAMEKENTELYRNCAQLQSQIA</sequence>
<name>A0AA36H7V0_CYLNA</name>
<evidence type="ECO:0000256" key="1">
    <source>
        <dbReference type="SAM" id="Coils"/>
    </source>
</evidence>
<gene>
    <name evidence="2" type="ORF">CYNAS_LOCUS17535</name>
</gene>
<dbReference type="AlphaFoldDB" id="A0AA36H7V0"/>
<evidence type="ECO:0000313" key="3">
    <source>
        <dbReference type="Proteomes" id="UP001176961"/>
    </source>
</evidence>
<feature type="non-terminal residue" evidence="2">
    <location>
        <position position="156"/>
    </location>
</feature>
<feature type="coiled-coil region" evidence="1">
    <location>
        <begin position="57"/>
        <end position="154"/>
    </location>
</feature>
<evidence type="ECO:0000313" key="2">
    <source>
        <dbReference type="EMBL" id="CAJ0605552.1"/>
    </source>
</evidence>
<dbReference type="Proteomes" id="UP001176961">
    <property type="component" value="Unassembled WGS sequence"/>
</dbReference>
<organism evidence="2 3">
    <name type="scientific">Cylicocyclus nassatus</name>
    <name type="common">Nematode worm</name>
    <dbReference type="NCBI Taxonomy" id="53992"/>
    <lineage>
        <taxon>Eukaryota</taxon>
        <taxon>Metazoa</taxon>
        <taxon>Ecdysozoa</taxon>
        <taxon>Nematoda</taxon>
        <taxon>Chromadorea</taxon>
        <taxon>Rhabditida</taxon>
        <taxon>Rhabditina</taxon>
        <taxon>Rhabditomorpha</taxon>
        <taxon>Strongyloidea</taxon>
        <taxon>Strongylidae</taxon>
        <taxon>Cylicocyclus</taxon>
    </lineage>
</organism>
<dbReference type="EMBL" id="CATQJL010000316">
    <property type="protein sequence ID" value="CAJ0605552.1"/>
    <property type="molecule type" value="Genomic_DNA"/>
</dbReference>
<proteinExistence type="predicted"/>
<accession>A0AA36H7V0</accession>
<reference evidence="2" key="1">
    <citation type="submission" date="2023-07" db="EMBL/GenBank/DDBJ databases">
        <authorList>
            <consortium name="CYATHOMIX"/>
        </authorList>
    </citation>
    <scope>NUCLEOTIDE SEQUENCE</scope>
    <source>
        <strain evidence="2">N/A</strain>
    </source>
</reference>
<protein>
    <submittedName>
        <fullName evidence="2">Uncharacterized protein</fullName>
    </submittedName>
</protein>
<keyword evidence="3" id="KW-1185">Reference proteome</keyword>
<comment type="caution">
    <text evidence="2">The sequence shown here is derived from an EMBL/GenBank/DDBJ whole genome shotgun (WGS) entry which is preliminary data.</text>
</comment>
<keyword evidence="1" id="KW-0175">Coiled coil</keyword>